<dbReference type="InParanoid" id="Q9RXL7"/>
<dbReference type="SFLD" id="SFLDG01129">
    <property type="entry name" value="C1.5:_HAD__Beta-PGM__Phosphata"/>
    <property type="match status" value="1"/>
</dbReference>
<sequence length="212" mass="23568">MPRLNLRSLQERLRPHPRLPALDPASQVLLLDVDGVLIELPDFFCSRFPAAPVRAFFADGFQSASTGKSSVLEHLPTLMQAVGREGSPEEFYREWLEYENRPNRDMLAATADLRSAGWGVYLATNQEQLRVQHLMTESGLDAVTDGHFASYAVGHRKPSGDYYAAVTATLGVAPEQIVFWDDSIENVEAARAAGWSAHLFTSAADFRRRMGM</sequence>
<dbReference type="NCBIfam" id="TIGR01509">
    <property type="entry name" value="HAD-SF-IA-v3"/>
    <property type="match status" value="1"/>
</dbReference>
<dbReference type="SUPFAM" id="SSF56784">
    <property type="entry name" value="HAD-like"/>
    <property type="match status" value="1"/>
</dbReference>
<dbReference type="PIR" id="F75537">
    <property type="entry name" value="F75537"/>
</dbReference>
<dbReference type="PATRIC" id="fig|243230.17.peg.458"/>
<dbReference type="PaxDb" id="243230-DR_0293"/>
<name>Q9RXL7_DEIRA</name>
<dbReference type="Proteomes" id="UP000002524">
    <property type="component" value="Chromosome 1"/>
</dbReference>
<accession>Q9RXL7</accession>
<dbReference type="PANTHER" id="PTHR43611:SF3">
    <property type="entry name" value="FLAVIN MONONUCLEOTIDE HYDROLASE 1, CHLOROPLATIC"/>
    <property type="match status" value="1"/>
</dbReference>
<dbReference type="RefSeq" id="WP_010886938.1">
    <property type="nucleotide sequence ID" value="NC_001263.1"/>
</dbReference>
<protein>
    <submittedName>
        <fullName evidence="1">Hydrolase, haloacid dehalogenase-like family</fullName>
    </submittedName>
</protein>
<keyword evidence="1" id="KW-0378">Hydrolase</keyword>
<dbReference type="CDD" id="cd02603">
    <property type="entry name" value="HAD_sEH-N_like"/>
    <property type="match status" value="1"/>
</dbReference>
<dbReference type="InterPro" id="IPR006439">
    <property type="entry name" value="HAD-SF_hydro_IA"/>
</dbReference>
<dbReference type="eggNOG" id="COG1011">
    <property type="taxonomic scope" value="Bacteria"/>
</dbReference>
<dbReference type="GO" id="GO:0016791">
    <property type="term" value="F:phosphatase activity"/>
    <property type="evidence" value="ECO:0000318"/>
    <property type="project" value="GO_Central"/>
</dbReference>
<proteinExistence type="predicted"/>
<evidence type="ECO:0000313" key="1">
    <source>
        <dbReference type="EMBL" id="AAF09874.1"/>
    </source>
</evidence>
<dbReference type="PANTHER" id="PTHR43611">
    <property type="entry name" value="ALPHA-D-GLUCOSE 1-PHOSPHATE PHOSPHATASE"/>
    <property type="match status" value="1"/>
</dbReference>
<dbReference type="InterPro" id="IPR036412">
    <property type="entry name" value="HAD-like_sf"/>
</dbReference>
<dbReference type="HOGENOM" id="CLU_045011_9_4_0"/>
<dbReference type="STRING" id="243230.DR_0293"/>
<reference evidence="1 2" key="1">
    <citation type="journal article" date="1999" name="Science">
        <title>Genome sequence of the radioresistant bacterium Deinococcus radiodurans R1.</title>
        <authorList>
            <person name="White O."/>
            <person name="Eisen J.A."/>
            <person name="Heidelberg J.F."/>
            <person name="Hickey E.K."/>
            <person name="Peterson J.D."/>
            <person name="Dodson R.J."/>
            <person name="Haft D.H."/>
            <person name="Gwinn M.L."/>
            <person name="Nelson W.C."/>
            <person name="Richardson D.L."/>
            <person name="Moffat K.S."/>
            <person name="Qin H."/>
            <person name="Jiang L."/>
            <person name="Pamphile W."/>
            <person name="Crosby M."/>
            <person name="Shen M."/>
            <person name="Vamathevan J.J."/>
            <person name="Lam P."/>
            <person name="McDonald L."/>
            <person name="Utterback T."/>
            <person name="Zalewski C."/>
            <person name="Makarova K.S."/>
            <person name="Aravind L."/>
            <person name="Daly M.J."/>
            <person name="Minton K.W."/>
            <person name="Fleischmann R.D."/>
            <person name="Ketchum K.A."/>
            <person name="Nelson K.E."/>
            <person name="Salzberg S."/>
            <person name="Smith H.O."/>
            <person name="Venter J.C."/>
            <person name="Fraser C.M."/>
        </authorList>
    </citation>
    <scope>NUCLEOTIDE SEQUENCE [LARGE SCALE GENOMIC DNA]</scope>
    <source>
        <strain evidence="2">ATCC 13939 / DSM 20539 / JCM 16871 / LMG 4051 / NBRC 15346 / NCIMB 9279 / R1 / VKM B-1422</strain>
    </source>
</reference>
<organism evidence="1 2">
    <name type="scientific">Deinococcus radiodurans (strain ATCC 13939 / DSM 20539 / JCM 16871 / CCUG 27074 / LMG 4051 / NBRC 15346 / NCIMB 9279 / VKM B-1422 / R1)</name>
    <dbReference type="NCBI Taxonomy" id="243230"/>
    <lineage>
        <taxon>Bacteria</taxon>
        <taxon>Thermotogati</taxon>
        <taxon>Deinococcota</taxon>
        <taxon>Deinococci</taxon>
        <taxon>Deinococcales</taxon>
        <taxon>Deinococcaceae</taxon>
        <taxon>Deinococcus</taxon>
    </lineage>
</organism>
<dbReference type="Gene3D" id="3.40.50.1000">
    <property type="entry name" value="HAD superfamily/HAD-like"/>
    <property type="match status" value="1"/>
</dbReference>
<dbReference type="SFLD" id="SFLDS00003">
    <property type="entry name" value="Haloacid_Dehalogenase"/>
    <property type="match status" value="1"/>
</dbReference>
<dbReference type="KEGG" id="dra:DR_0293"/>
<gene>
    <name evidence="1" type="ordered locus">DR_0293</name>
</gene>
<dbReference type="Pfam" id="PF00702">
    <property type="entry name" value="Hydrolase"/>
    <property type="match status" value="1"/>
</dbReference>
<dbReference type="GeneID" id="69516526"/>
<dbReference type="InterPro" id="IPR023214">
    <property type="entry name" value="HAD_sf"/>
</dbReference>
<dbReference type="EMBL" id="AE000513">
    <property type="protein sequence ID" value="AAF09874.1"/>
    <property type="molecule type" value="Genomic_DNA"/>
</dbReference>
<dbReference type="AlphaFoldDB" id="Q9RXL7"/>
<dbReference type="EnsemblBacteria" id="AAF09874">
    <property type="protein sequence ID" value="AAF09874"/>
    <property type="gene ID" value="DR_0293"/>
</dbReference>
<evidence type="ECO:0000313" key="2">
    <source>
        <dbReference type="Proteomes" id="UP000002524"/>
    </source>
</evidence>
<keyword evidence="2" id="KW-1185">Reference proteome</keyword>
<dbReference type="OrthoDB" id="9797415at2"/>